<dbReference type="AlphaFoldDB" id="Q6H637"/>
<dbReference type="EMBL" id="AP005306">
    <property type="protein sequence ID" value="BAD25812.1"/>
    <property type="molecule type" value="Genomic_DNA"/>
</dbReference>
<gene>
    <name evidence="2" type="ORF">P0030D07.18</name>
    <name evidence="1" type="ORF">P0519A12.3</name>
</gene>
<sequence>MKTSSIQLPNGDNVHSSSPRYCESLITALATTYVAVATGASAMHLLNHDGGLMVQLPMPNGARGHTHPHRLFYYSIFHDVLDINMDPTYTFRDLRVTIKNIFHEKLQKQDVPIDGFFNQSVVVIFTIVIKDVLGGDPQIAVQTLHVEDNGYMRLYVVMLRASIVKGEGRLYVGYGGEEILLFAGNDTTWATASTMTRLATVS</sequence>
<reference evidence="2" key="2">
    <citation type="submission" date="2002-05" db="EMBL/GenBank/DDBJ databases">
        <title>Oryza sativa nipponbare(GA3) genomic DNA, chromosome 2, PAC clone:P0030D07.</title>
        <authorList>
            <person name="Sasaki T."/>
            <person name="Matsumoto T."/>
            <person name="Katayose Y."/>
        </authorList>
    </citation>
    <scope>NUCLEOTIDE SEQUENCE</scope>
</reference>
<organism evidence="2 3">
    <name type="scientific">Oryza sativa subsp. japonica</name>
    <name type="common">Rice</name>
    <dbReference type="NCBI Taxonomy" id="39947"/>
    <lineage>
        <taxon>Eukaryota</taxon>
        <taxon>Viridiplantae</taxon>
        <taxon>Streptophyta</taxon>
        <taxon>Embryophyta</taxon>
        <taxon>Tracheophyta</taxon>
        <taxon>Spermatophyta</taxon>
        <taxon>Magnoliopsida</taxon>
        <taxon>Liliopsida</taxon>
        <taxon>Poales</taxon>
        <taxon>Poaceae</taxon>
        <taxon>BOP clade</taxon>
        <taxon>Oryzoideae</taxon>
        <taxon>Oryzeae</taxon>
        <taxon>Oryzinae</taxon>
        <taxon>Oryza</taxon>
        <taxon>Oryza sativa</taxon>
    </lineage>
</organism>
<name>Q6H637_ORYSJ</name>
<reference evidence="1" key="1">
    <citation type="submission" date="2002-03" db="EMBL/GenBank/DDBJ databases">
        <title>Oryza sativa nipponbare(GA3) genomic DNA, chromosome 2, PAC clone:P0519A12.</title>
        <authorList>
            <person name="Sasaki T."/>
            <person name="Matsumoto T."/>
            <person name="Yamamoto K."/>
        </authorList>
    </citation>
    <scope>NUCLEOTIDE SEQUENCE</scope>
</reference>
<protein>
    <submittedName>
        <fullName evidence="2">Uncharacterized protein</fullName>
    </submittedName>
</protein>
<evidence type="ECO:0000313" key="2">
    <source>
        <dbReference type="EMBL" id="BAD25812.1"/>
    </source>
</evidence>
<proteinExistence type="predicted"/>
<reference evidence="3" key="4">
    <citation type="journal article" date="2008" name="Nucleic Acids Res.">
        <title>The rice annotation project database (RAP-DB): 2008 update.</title>
        <authorList>
            <consortium name="The rice annotation project (RAP)"/>
        </authorList>
    </citation>
    <scope>GENOME REANNOTATION</scope>
    <source>
        <strain evidence="3">cv. Nipponbare</strain>
    </source>
</reference>
<reference evidence="3" key="3">
    <citation type="journal article" date="2005" name="Nature">
        <title>The map-based sequence of the rice genome.</title>
        <authorList>
            <consortium name="International rice genome sequencing project (IRGSP)"/>
            <person name="Matsumoto T."/>
            <person name="Wu J."/>
            <person name="Kanamori H."/>
            <person name="Katayose Y."/>
            <person name="Fujisawa M."/>
            <person name="Namiki N."/>
            <person name="Mizuno H."/>
            <person name="Yamamoto K."/>
            <person name="Antonio B.A."/>
            <person name="Baba T."/>
            <person name="Sakata K."/>
            <person name="Nagamura Y."/>
            <person name="Aoki H."/>
            <person name="Arikawa K."/>
            <person name="Arita K."/>
            <person name="Bito T."/>
            <person name="Chiden Y."/>
            <person name="Fujitsuka N."/>
            <person name="Fukunaka R."/>
            <person name="Hamada M."/>
            <person name="Harada C."/>
            <person name="Hayashi A."/>
            <person name="Hijishita S."/>
            <person name="Honda M."/>
            <person name="Hosokawa S."/>
            <person name="Ichikawa Y."/>
            <person name="Idonuma A."/>
            <person name="Iijima M."/>
            <person name="Ikeda M."/>
            <person name="Ikeno M."/>
            <person name="Ito K."/>
            <person name="Ito S."/>
            <person name="Ito T."/>
            <person name="Ito Y."/>
            <person name="Ito Y."/>
            <person name="Iwabuchi A."/>
            <person name="Kamiya K."/>
            <person name="Karasawa W."/>
            <person name="Kurita K."/>
            <person name="Katagiri S."/>
            <person name="Kikuta A."/>
            <person name="Kobayashi H."/>
            <person name="Kobayashi N."/>
            <person name="Machita K."/>
            <person name="Maehara T."/>
            <person name="Masukawa M."/>
            <person name="Mizubayashi T."/>
            <person name="Mukai Y."/>
            <person name="Nagasaki H."/>
            <person name="Nagata Y."/>
            <person name="Naito S."/>
            <person name="Nakashima M."/>
            <person name="Nakama Y."/>
            <person name="Nakamichi Y."/>
            <person name="Nakamura M."/>
            <person name="Meguro A."/>
            <person name="Negishi M."/>
            <person name="Ohta I."/>
            <person name="Ohta T."/>
            <person name="Okamoto M."/>
            <person name="Ono N."/>
            <person name="Saji S."/>
            <person name="Sakaguchi M."/>
            <person name="Sakai K."/>
            <person name="Shibata M."/>
            <person name="Shimokawa T."/>
            <person name="Song J."/>
            <person name="Takazaki Y."/>
            <person name="Terasawa K."/>
            <person name="Tsugane M."/>
            <person name="Tsuji K."/>
            <person name="Ueda S."/>
            <person name="Waki K."/>
            <person name="Yamagata H."/>
            <person name="Yamamoto M."/>
            <person name="Yamamoto S."/>
            <person name="Yamane H."/>
            <person name="Yoshiki S."/>
            <person name="Yoshihara R."/>
            <person name="Yukawa K."/>
            <person name="Zhong H."/>
            <person name="Yano M."/>
            <person name="Yuan Q."/>
            <person name="Ouyang S."/>
            <person name="Liu J."/>
            <person name="Jones K.M."/>
            <person name="Gansberger K."/>
            <person name="Moffat K."/>
            <person name="Hill J."/>
            <person name="Bera J."/>
            <person name="Fadrosh D."/>
            <person name="Jin S."/>
            <person name="Johri S."/>
            <person name="Kim M."/>
            <person name="Overton L."/>
            <person name="Reardon M."/>
            <person name="Tsitrin T."/>
            <person name="Vuong H."/>
            <person name="Weaver B."/>
            <person name="Ciecko A."/>
            <person name="Tallon L."/>
            <person name="Jackson J."/>
            <person name="Pai G."/>
            <person name="Aken S.V."/>
            <person name="Utterback T."/>
            <person name="Reidmuller S."/>
            <person name="Feldblyum T."/>
            <person name="Hsiao J."/>
            <person name="Zismann V."/>
            <person name="Iobst S."/>
            <person name="de Vazeille A.R."/>
            <person name="Buell C.R."/>
            <person name="Ying K."/>
            <person name="Li Y."/>
            <person name="Lu T."/>
            <person name="Huang Y."/>
            <person name="Zhao Q."/>
            <person name="Feng Q."/>
            <person name="Zhang L."/>
            <person name="Zhu J."/>
            <person name="Weng Q."/>
            <person name="Mu J."/>
            <person name="Lu Y."/>
            <person name="Fan D."/>
            <person name="Liu Y."/>
            <person name="Guan J."/>
            <person name="Zhang Y."/>
            <person name="Yu S."/>
            <person name="Liu X."/>
            <person name="Zhang Y."/>
            <person name="Hong G."/>
            <person name="Han B."/>
            <person name="Choisne N."/>
            <person name="Demange N."/>
            <person name="Orjeda G."/>
            <person name="Samain S."/>
            <person name="Cattolico L."/>
            <person name="Pelletier E."/>
            <person name="Couloux A."/>
            <person name="Segurens B."/>
            <person name="Wincker P."/>
            <person name="D'Hont A."/>
            <person name="Scarpelli C."/>
            <person name="Weissenbach J."/>
            <person name="Salanoubat M."/>
            <person name="Quetier F."/>
            <person name="Yu Y."/>
            <person name="Kim H.R."/>
            <person name="Rambo T."/>
            <person name="Currie J."/>
            <person name="Collura K."/>
            <person name="Luo M."/>
            <person name="Yang T."/>
            <person name="Ammiraju J.S.S."/>
            <person name="Engler F."/>
            <person name="Soderlund C."/>
            <person name="Wing R.A."/>
            <person name="Palmer L.E."/>
            <person name="de la Bastide M."/>
            <person name="Spiegel L."/>
            <person name="Nascimento L."/>
            <person name="Zutavern T."/>
            <person name="O'Shaughnessy A."/>
            <person name="Dike S."/>
            <person name="Dedhia N."/>
            <person name="Preston R."/>
            <person name="Balija V."/>
            <person name="McCombie W.R."/>
            <person name="Chow T."/>
            <person name="Chen H."/>
            <person name="Chung M."/>
            <person name="Chen C."/>
            <person name="Shaw J."/>
            <person name="Wu H."/>
            <person name="Hsiao K."/>
            <person name="Chao Y."/>
            <person name="Chu M."/>
            <person name="Cheng C."/>
            <person name="Hour A."/>
            <person name="Lee P."/>
            <person name="Lin S."/>
            <person name="Lin Y."/>
            <person name="Liou J."/>
            <person name="Liu S."/>
            <person name="Hsing Y."/>
            <person name="Raghuvanshi S."/>
            <person name="Mohanty A."/>
            <person name="Bharti A.K."/>
            <person name="Gaur A."/>
            <person name="Gupta V."/>
            <person name="Kumar D."/>
            <person name="Ravi V."/>
            <person name="Vij S."/>
            <person name="Kapur A."/>
            <person name="Khurana P."/>
            <person name="Khurana P."/>
            <person name="Khurana J.P."/>
            <person name="Tyagi A.K."/>
            <person name="Gaikwad K."/>
            <person name="Singh A."/>
            <person name="Dalal V."/>
            <person name="Srivastava S."/>
            <person name="Dixit A."/>
            <person name="Pal A.K."/>
            <person name="Ghazi I.A."/>
            <person name="Yadav M."/>
            <person name="Pandit A."/>
            <person name="Bhargava A."/>
            <person name="Sureshbabu K."/>
            <person name="Batra K."/>
            <person name="Sharma T.R."/>
            <person name="Mohapatra T."/>
            <person name="Singh N.K."/>
            <person name="Messing J."/>
            <person name="Nelson A.B."/>
            <person name="Fuks G."/>
            <person name="Kavchok S."/>
            <person name="Keizer G."/>
            <person name="Linton E."/>
            <person name="Llaca V."/>
            <person name="Song R."/>
            <person name="Tanyolac B."/>
            <person name="Young S."/>
            <person name="Ho-Il K."/>
            <person name="Hahn J.H."/>
            <person name="Sangsakoo G."/>
            <person name="Vanavichit A."/>
            <person name="de Mattos Luiz.A.T."/>
            <person name="Zimmer P.D."/>
            <person name="Malone G."/>
            <person name="Dellagostin O."/>
            <person name="de Oliveira A.C."/>
            <person name="Bevan M."/>
            <person name="Bancroft I."/>
            <person name="Minx P."/>
            <person name="Cordum H."/>
            <person name="Wilson R."/>
            <person name="Cheng Z."/>
            <person name="Jin W."/>
            <person name="Jiang J."/>
            <person name="Leong S.A."/>
            <person name="Iwama H."/>
            <person name="Gojobori T."/>
            <person name="Itoh T."/>
            <person name="Niimura Y."/>
            <person name="Fujii Y."/>
            <person name="Habara T."/>
            <person name="Sakai H."/>
            <person name="Sato Y."/>
            <person name="Wilson G."/>
            <person name="Kumar K."/>
            <person name="McCouch S."/>
            <person name="Juretic N."/>
            <person name="Hoen D."/>
            <person name="Wright S."/>
            <person name="Bruskiewich R."/>
            <person name="Bureau T."/>
            <person name="Miyao A."/>
            <person name="Hirochika H."/>
            <person name="Nishikawa T."/>
            <person name="Kadowaki K."/>
            <person name="Sugiura M."/>
            <person name="Burr B."/>
            <person name="Sasaki T."/>
        </authorList>
    </citation>
    <scope>NUCLEOTIDE SEQUENCE [LARGE SCALE GENOMIC DNA]</scope>
    <source>
        <strain evidence="3">cv. Nipponbare</strain>
    </source>
</reference>
<evidence type="ECO:0000313" key="3">
    <source>
        <dbReference type="Proteomes" id="UP000000763"/>
    </source>
</evidence>
<evidence type="ECO:0000313" key="1">
    <source>
        <dbReference type="EMBL" id="BAD25511.1"/>
    </source>
</evidence>
<dbReference type="Proteomes" id="UP000000763">
    <property type="component" value="Chromosome 2"/>
</dbReference>
<accession>Q6H637</accession>
<dbReference type="EMBL" id="AP004839">
    <property type="protein sequence ID" value="BAD25511.1"/>
    <property type="molecule type" value="Genomic_DNA"/>
</dbReference>